<evidence type="ECO:0000313" key="5">
    <source>
        <dbReference type="EMBL" id="PJJ70125.1"/>
    </source>
</evidence>
<dbReference type="PANTHER" id="PTHR43792:SF8">
    <property type="entry name" value="[RIBOSOMAL PROTEIN US5]-ALANINE N-ACETYLTRANSFERASE"/>
    <property type="match status" value="1"/>
</dbReference>
<protein>
    <submittedName>
        <fullName evidence="5">Ribosomal-protein-alanine N-acetyltransferase</fullName>
    </submittedName>
</protein>
<feature type="domain" description="N-acetyltransferase" evidence="4">
    <location>
        <begin position="26"/>
        <end position="195"/>
    </location>
</feature>
<dbReference type="Pfam" id="PF13302">
    <property type="entry name" value="Acetyltransf_3"/>
    <property type="match status" value="1"/>
</dbReference>
<dbReference type="RefSeq" id="WP_100423149.1">
    <property type="nucleotide sequence ID" value="NZ_BOOX01000020.1"/>
</dbReference>
<dbReference type="EMBL" id="PGFE01000003">
    <property type="protein sequence ID" value="PJJ70125.1"/>
    <property type="molecule type" value="Genomic_DNA"/>
</dbReference>
<evidence type="ECO:0000256" key="1">
    <source>
        <dbReference type="ARBA" id="ARBA00022679"/>
    </source>
</evidence>
<comment type="caution">
    <text evidence="5">The sequence shown here is derived from an EMBL/GenBank/DDBJ whole genome shotgun (WGS) entry which is preliminary data.</text>
</comment>
<dbReference type="PANTHER" id="PTHR43792">
    <property type="entry name" value="GNAT FAMILY, PUTATIVE (AFU_ORTHOLOGUE AFUA_3G00765)-RELATED-RELATED"/>
    <property type="match status" value="1"/>
</dbReference>
<reference evidence="5 6" key="1">
    <citation type="submission" date="2017-11" db="EMBL/GenBank/DDBJ databases">
        <title>Genomic Encyclopedia of Archaeal and Bacterial Type Strains, Phase II (KMG-II): From Individual Species to Whole Genera.</title>
        <authorList>
            <person name="Goeker M."/>
        </authorList>
    </citation>
    <scope>NUCLEOTIDE SEQUENCE [LARGE SCALE GENOMIC DNA]</scope>
    <source>
        <strain evidence="5 6">DSM 25478</strain>
    </source>
</reference>
<dbReference type="InterPro" id="IPR051531">
    <property type="entry name" value="N-acetyltransferase"/>
</dbReference>
<organism evidence="5 6">
    <name type="scientific">Sediminihabitans luteus</name>
    <dbReference type="NCBI Taxonomy" id="1138585"/>
    <lineage>
        <taxon>Bacteria</taxon>
        <taxon>Bacillati</taxon>
        <taxon>Actinomycetota</taxon>
        <taxon>Actinomycetes</taxon>
        <taxon>Micrococcales</taxon>
        <taxon>Cellulomonadaceae</taxon>
        <taxon>Sediminihabitans</taxon>
    </lineage>
</organism>
<keyword evidence="6" id="KW-1185">Reference proteome</keyword>
<evidence type="ECO:0000313" key="6">
    <source>
        <dbReference type="Proteomes" id="UP000231693"/>
    </source>
</evidence>
<dbReference type="OrthoDB" id="5242221at2"/>
<comment type="similarity">
    <text evidence="3">Belongs to the acetyltransferase family. RimJ subfamily.</text>
</comment>
<dbReference type="GO" id="GO:0005737">
    <property type="term" value="C:cytoplasm"/>
    <property type="evidence" value="ECO:0007669"/>
    <property type="project" value="TreeGrafter"/>
</dbReference>
<dbReference type="PROSITE" id="PS51186">
    <property type="entry name" value="GNAT"/>
    <property type="match status" value="1"/>
</dbReference>
<keyword evidence="1 5" id="KW-0808">Transferase</keyword>
<name>A0A2M9CE40_9CELL</name>
<gene>
    <name evidence="5" type="ORF">CLV28_1952</name>
</gene>
<dbReference type="Gene3D" id="3.40.630.30">
    <property type="match status" value="1"/>
</dbReference>
<sequence>MSKVLRGRVARPWPVVLSEETPHGLLVLRPLRRRDAEQWLALRARNLDWLEEWEATSPQGTPGSAPTFAEYVRLLASQGRSGTALPFGIELDGALVGQLTVSGIAHGSLGSANIGYWIGQHVAGRGLTPVAVAMATDYAFGVVGLHRVEINIRPENGPSLRVVEKLGLREEGLRERYLHIRGEWRDHRSFAVTAEEVPDGLLARARGLWGSAQGAQ</sequence>
<dbReference type="Proteomes" id="UP000231693">
    <property type="component" value="Unassembled WGS sequence"/>
</dbReference>
<accession>A0A2M9CE40</accession>
<evidence type="ECO:0000256" key="3">
    <source>
        <dbReference type="ARBA" id="ARBA00038502"/>
    </source>
</evidence>
<dbReference type="GO" id="GO:0008999">
    <property type="term" value="F:protein-N-terminal-alanine acetyltransferase activity"/>
    <property type="evidence" value="ECO:0007669"/>
    <property type="project" value="TreeGrafter"/>
</dbReference>
<dbReference type="AlphaFoldDB" id="A0A2M9CE40"/>
<proteinExistence type="inferred from homology"/>
<evidence type="ECO:0000259" key="4">
    <source>
        <dbReference type="PROSITE" id="PS51186"/>
    </source>
</evidence>
<dbReference type="InterPro" id="IPR016181">
    <property type="entry name" value="Acyl_CoA_acyltransferase"/>
</dbReference>
<dbReference type="SUPFAM" id="SSF55729">
    <property type="entry name" value="Acyl-CoA N-acyltransferases (Nat)"/>
    <property type="match status" value="1"/>
</dbReference>
<dbReference type="InterPro" id="IPR000182">
    <property type="entry name" value="GNAT_dom"/>
</dbReference>
<evidence type="ECO:0000256" key="2">
    <source>
        <dbReference type="ARBA" id="ARBA00023315"/>
    </source>
</evidence>
<keyword evidence="2" id="KW-0012">Acyltransferase</keyword>